<evidence type="ECO:0000256" key="5">
    <source>
        <dbReference type="ARBA" id="ARBA00022525"/>
    </source>
</evidence>
<organism evidence="15 16">
    <name type="scientific">Caligus rogercresseyi</name>
    <name type="common">Sea louse</name>
    <dbReference type="NCBI Taxonomy" id="217165"/>
    <lineage>
        <taxon>Eukaryota</taxon>
        <taxon>Metazoa</taxon>
        <taxon>Ecdysozoa</taxon>
        <taxon>Arthropoda</taxon>
        <taxon>Crustacea</taxon>
        <taxon>Multicrustacea</taxon>
        <taxon>Hexanauplia</taxon>
        <taxon>Copepoda</taxon>
        <taxon>Siphonostomatoida</taxon>
        <taxon>Caligidae</taxon>
        <taxon>Caligus</taxon>
    </lineage>
</organism>
<dbReference type="GO" id="GO:0045087">
    <property type="term" value="P:innate immune response"/>
    <property type="evidence" value="ECO:0007669"/>
    <property type="project" value="UniProtKB-KW"/>
</dbReference>
<keyword evidence="8 12" id="KW-0732">Signal</keyword>
<comment type="similarity">
    <text evidence="4">Belongs to the insect defense protein family.</text>
</comment>
<evidence type="ECO:0000256" key="3">
    <source>
        <dbReference type="ARBA" id="ARBA00004613"/>
    </source>
</evidence>
<evidence type="ECO:0000256" key="7">
    <source>
        <dbReference type="ARBA" id="ARBA00022588"/>
    </source>
</evidence>
<comment type="cofactor">
    <cofactor evidence="1">
        <name>heme b</name>
        <dbReference type="ChEBI" id="CHEBI:60344"/>
    </cofactor>
</comment>
<feature type="domain" description="Reelin" evidence="14">
    <location>
        <begin position="13"/>
        <end position="179"/>
    </location>
</feature>
<feature type="signal peptide" evidence="12">
    <location>
        <begin position="1"/>
        <end position="20"/>
    </location>
</feature>
<dbReference type="PANTHER" id="PTHR45828">
    <property type="entry name" value="CYTOCHROME B561/FERRIC REDUCTASE TRANSMEMBRANE"/>
    <property type="match status" value="1"/>
</dbReference>
<dbReference type="GO" id="GO:0005576">
    <property type="term" value="C:extracellular region"/>
    <property type="evidence" value="ECO:0007669"/>
    <property type="project" value="UniProtKB-SubCell"/>
</dbReference>
<evidence type="ECO:0000256" key="1">
    <source>
        <dbReference type="ARBA" id="ARBA00001970"/>
    </source>
</evidence>
<evidence type="ECO:0000259" key="14">
    <source>
        <dbReference type="PROSITE" id="PS51019"/>
    </source>
</evidence>
<proteinExistence type="inferred from homology"/>
<keyword evidence="9" id="KW-0391">Immunity</keyword>
<feature type="domain" description="DOMON" evidence="13">
    <location>
        <begin position="213"/>
        <end position="339"/>
    </location>
</feature>
<evidence type="ECO:0000256" key="2">
    <source>
        <dbReference type="ARBA" id="ARBA00004141"/>
    </source>
</evidence>
<evidence type="ECO:0000256" key="6">
    <source>
        <dbReference type="ARBA" id="ARBA00022529"/>
    </source>
</evidence>
<name>A0A7T8KC48_CALRO</name>
<dbReference type="EMBL" id="CP045892">
    <property type="protein sequence ID" value="QQP53190.1"/>
    <property type="molecule type" value="Genomic_DNA"/>
</dbReference>
<evidence type="ECO:0000256" key="10">
    <source>
        <dbReference type="ARBA" id="ARBA00023004"/>
    </source>
</evidence>
<dbReference type="Pfam" id="PF02014">
    <property type="entry name" value="Reeler"/>
    <property type="match status" value="1"/>
</dbReference>
<dbReference type="AlphaFoldDB" id="A0A7T8KC48"/>
<keyword evidence="10" id="KW-0408">Iron</keyword>
<evidence type="ECO:0008006" key="17">
    <source>
        <dbReference type="Google" id="ProtNLM"/>
    </source>
</evidence>
<dbReference type="Proteomes" id="UP000595437">
    <property type="component" value="Chromosome 3"/>
</dbReference>
<dbReference type="PANTHER" id="PTHR45828:SF9">
    <property type="entry name" value="CELL WALL INTEGRITY AND STRESS RESPONSE COMPONENT 4-LIKE-RELATED"/>
    <property type="match status" value="1"/>
</dbReference>
<keyword evidence="5" id="KW-0964">Secreted</keyword>
<evidence type="ECO:0000256" key="9">
    <source>
        <dbReference type="ARBA" id="ARBA00022859"/>
    </source>
</evidence>
<dbReference type="InterPro" id="IPR051237">
    <property type="entry name" value="Ferric-chelate_Red/DefProt"/>
</dbReference>
<evidence type="ECO:0000256" key="12">
    <source>
        <dbReference type="SAM" id="SignalP"/>
    </source>
</evidence>
<keyword evidence="6" id="KW-0929">Antimicrobial</keyword>
<keyword evidence="16" id="KW-1185">Reference proteome</keyword>
<keyword evidence="7" id="KW-0399">Innate immunity</keyword>
<accession>A0A7T8KC48</accession>
<dbReference type="PROSITE" id="PS51019">
    <property type="entry name" value="REELIN"/>
    <property type="match status" value="1"/>
</dbReference>
<reference evidence="16" key="1">
    <citation type="submission" date="2021-01" db="EMBL/GenBank/DDBJ databases">
        <title>Caligus Genome Assembly.</title>
        <authorList>
            <person name="Gallardo-Escarate C."/>
        </authorList>
    </citation>
    <scope>NUCLEOTIDE SEQUENCE [LARGE SCALE GENOMIC DNA]</scope>
</reference>
<dbReference type="PROSITE" id="PS50836">
    <property type="entry name" value="DOMON"/>
    <property type="match status" value="1"/>
</dbReference>
<evidence type="ECO:0000313" key="15">
    <source>
        <dbReference type="EMBL" id="QQP53190.1"/>
    </source>
</evidence>
<evidence type="ECO:0000256" key="11">
    <source>
        <dbReference type="ARBA" id="ARBA00023022"/>
    </source>
</evidence>
<evidence type="ECO:0000256" key="8">
    <source>
        <dbReference type="ARBA" id="ARBA00022729"/>
    </source>
</evidence>
<dbReference type="GO" id="GO:0042742">
    <property type="term" value="P:defense response to bacterium"/>
    <property type="evidence" value="ECO:0007669"/>
    <property type="project" value="UniProtKB-KW"/>
</dbReference>
<comment type="subcellular location">
    <subcellularLocation>
        <location evidence="2">Membrane</location>
        <topology evidence="2">Multi-pass membrane protein</topology>
    </subcellularLocation>
    <subcellularLocation>
        <location evidence="3">Secreted</location>
    </subcellularLocation>
</comment>
<dbReference type="GO" id="GO:0016020">
    <property type="term" value="C:membrane"/>
    <property type="evidence" value="ECO:0007669"/>
    <property type="project" value="UniProtKB-SubCell"/>
</dbReference>
<evidence type="ECO:0000256" key="4">
    <source>
        <dbReference type="ARBA" id="ARBA00008501"/>
    </source>
</evidence>
<sequence>KMYLPCCFLPFLFISADTYSNGPPTRACNSMIPEHDGGGSLSTDTPYTLAVSEKSLRAGGTLMLKFSRSGNLDFRGFLIQARDGNTDKIIGTFTSIDRTTTRKMNCLSKRDPPDAISHTNGDLKSSVTATWTAPDDLYFTVVYSQNIFWAKQNSGIRIQIAPKVIDQQKLKSDKSPSASASAAKEMPSPYLGCGTKKGCFGIPQSDCIGTSSCKALFTYKYLEKNKRFNFALAGPIKGNGYIAVAFSDGDAVMGEDVVVSCRKTPRGGIIAMGWNDKRANVDRQMGLNIRAYEIREVDGIMTCKFQVNDKLMVSKATLDDKLSVDLLEEDRYYLLLSEGSLSSDGSRLSKHKEKASSSSTVNFKSMAVIESGSYVLYQMHGIFMVIAWLGLSSME</sequence>
<dbReference type="OrthoDB" id="6372137at2759"/>
<keyword evidence="11" id="KW-0044">Antibiotic</keyword>
<evidence type="ECO:0000259" key="13">
    <source>
        <dbReference type="PROSITE" id="PS50836"/>
    </source>
</evidence>
<dbReference type="InterPro" id="IPR002861">
    <property type="entry name" value="Reeler_dom"/>
</dbReference>
<dbReference type="Pfam" id="PF03351">
    <property type="entry name" value="DOMON"/>
    <property type="match status" value="1"/>
</dbReference>
<feature type="chain" id="PRO_5031242793" description="Ferric-chelate reductase 1" evidence="12">
    <location>
        <begin position="21"/>
        <end position="395"/>
    </location>
</feature>
<feature type="non-terminal residue" evidence="15">
    <location>
        <position position="395"/>
    </location>
</feature>
<protein>
    <recommendedName>
        <fullName evidence="17">Ferric-chelate reductase 1</fullName>
    </recommendedName>
</protein>
<dbReference type="InterPro" id="IPR042307">
    <property type="entry name" value="Reeler_sf"/>
</dbReference>
<dbReference type="InterPro" id="IPR005018">
    <property type="entry name" value="DOMON_domain"/>
</dbReference>
<evidence type="ECO:0000313" key="16">
    <source>
        <dbReference type="Proteomes" id="UP000595437"/>
    </source>
</evidence>
<dbReference type="CDD" id="cd08544">
    <property type="entry name" value="Reeler"/>
    <property type="match status" value="1"/>
</dbReference>
<gene>
    <name evidence="15" type="ORF">FKW44_005569</name>
</gene>
<dbReference type="Gene3D" id="2.60.40.4060">
    <property type="entry name" value="Reeler domain"/>
    <property type="match status" value="1"/>
</dbReference>